<sequence>MQDYVPMHEGATAKLSWGVEQLGHPPKLDYSRFPIPLVPPSVAPLGFVPKSLGGGVFDRISGSFHSTSSLDRTADEWVRTPDLVSVSVLSS</sequence>
<evidence type="ECO:0000313" key="2">
    <source>
        <dbReference type="Proteomes" id="UP000287651"/>
    </source>
</evidence>
<organism evidence="1 2">
    <name type="scientific">Ensete ventricosum</name>
    <name type="common">Abyssinian banana</name>
    <name type="synonym">Musa ensete</name>
    <dbReference type="NCBI Taxonomy" id="4639"/>
    <lineage>
        <taxon>Eukaryota</taxon>
        <taxon>Viridiplantae</taxon>
        <taxon>Streptophyta</taxon>
        <taxon>Embryophyta</taxon>
        <taxon>Tracheophyta</taxon>
        <taxon>Spermatophyta</taxon>
        <taxon>Magnoliopsida</taxon>
        <taxon>Liliopsida</taxon>
        <taxon>Zingiberales</taxon>
        <taxon>Musaceae</taxon>
        <taxon>Ensete</taxon>
    </lineage>
</organism>
<protein>
    <submittedName>
        <fullName evidence="1">Uncharacterized protein</fullName>
    </submittedName>
</protein>
<accession>A0A427A7K9</accession>
<gene>
    <name evidence="1" type="ORF">B296_00016001</name>
</gene>
<proteinExistence type="predicted"/>
<name>A0A427A7K9_ENSVE</name>
<comment type="caution">
    <text evidence="1">The sequence shown here is derived from an EMBL/GenBank/DDBJ whole genome shotgun (WGS) entry which is preliminary data.</text>
</comment>
<dbReference type="AlphaFoldDB" id="A0A427A7K9"/>
<evidence type="ECO:0000313" key="1">
    <source>
        <dbReference type="EMBL" id="RRT72237.1"/>
    </source>
</evidence>
<reference evidence="1 2" key="1">
    <citation type="journal article" date="2014" name="Agronomy (Basel)">
        <title>A Draft Genome Sequence for Ensete ventricosum, the Drought-Tolerant Tree Against Hunger.</title>
        <authorList>
            <person name="Harrison J."/>
            <person name="Moore K.A."/>
            <person name="Paszkiewicz K."/>
            <person name="Jones T."/>
            <person name="Grant M."/>
            <person name="Ambacheew D."/>
            <person name="Muzemil S."/>
            <person name="Studholme D.J."/>
        </authorList>
    </citation>
    <scope>NUCLEOTIDE SEQUENCE [LARGE SCALE GENOMIC DNA]</scope>
</reference>
<dbReference type="Proteomes" id="UP000287651">
    <property type="component" value="Unassembled WGS sequence"/>
</dbReference>
<dbReference type="EMBL" id="AMZH03003465">
    <property type="protein sequence ID" value="RRT72237.1"/>
    <property type="molecule type" value="Genomic_DNA"/>
</dbReference>